<keyword evidence="3" id="KW-1185">Reference proteome</keyword>
<evidence type="ECO:0000313" key="2">
    <source>
        <dbReference type="EMBL" id="MET6990347.1"/>
    </source>
</evidence>
<dbReference type="InterPro" id="IPR029442">
    <property type="entry name" value="GyrI-like"/>
</dbReference>
<dbReference type="EMBL" id="JBEXAE010000003">
    <property type="protein sequence ID" value="MET6990347.1"/>
    <property type="molecule type" value="Genomic_DNA"/>
</dbReference>
<proteinExistence type="predicted"/>
<evidence type="ECO:0000259" key="1">
    <source>
        <dbReference type="Pfam" id="PF06445"/>
    </source>
</evidence>
<dbReference type="InterPro" id="IPR011256">
    <property type="entry name" value="Reg_factor_effector_dom_sf"/>
</dbReference>
<dbReference type="RefSeq" id="WP_354614750.1">
    <property type="nucleotide sequence ID" value="NZ_JBEXAE010000003.1"/>
</dbReference>
<dbReference type="Pfam" id="PF06445">
    <property type="entry name" value="GyrI-like"/>
    <property type="match status" value="1"/>
</dbReference>
<accession>A0ABV2SUF9</accession>
<sequence length="39" mass="4380">MEIYHLSAGLYAVFIHKGSASTFHSTLAHIYNDWLPNSS</sequence>
<feature type="domain" description="GyrI-like small molecule binding" evidence="1">
    <location>
        <begin position="1"/>
        <end position="38"/>
    </location>
</feature>
<dbReference type="SUPFAM" id="SSF55136">
    <property type="entry name" value="Probable bacterial effector-binding domain"/>
    <property type="match status" value="1"/>
</dbReference>
<name>A0ABV2SUF9_9FLAO</name>
<reference evidence="2 3" key="1">
    <citation type="submission" date="2024-07" db="EMBL/GenBank/DDBJ databases">
        <title>The genome sequence of type strain Sediminicola arcticus GDMCC 1.2805.</title>
        <authorList>
            <person name="Liu Y."/>
        </authorList>
    </citation>
    <scope>NUCLEOTIDE SEQUENCE [LARGE SCALE GENOMIC DNA]</scope>
    <source>
        <strain evidence="2 3">GDMCC 1.2805</strain>
    </source>
</reference>
<organism evidence="2 3">
    <name type="scientific">Sediminicola arcticus</name>
    <dbReference type="NCBI Taxonomy" id="1574308"/>
    <lineage>
        <taxon>Bacteria</taxon>
        <taxon>Pseudomonadati</taxon>
        <taxon>Bacteroidota</taxon>
        <taxon>Flavobacteriia</taxon>
        <taxon>Flavobacteriales</taxon>
        <taxon>Flavobacteriaceae</taxon>
        <taxon>Sediminicola</taxon>
    </lineage>
</organism>
<evidence type="ECO:0000313" key="3">
    <source>
        <dbReference type="Proteomes" id="UP001549799"/>
    </source>
</evidence>
<comment type="caution">
    <text evidence="2">The sequence shown here is derived from an EMBL/GenBank/DDBJ whole genome shotgun (WGS) entry which is preliminary data.</text>
</comment>
<dbReference type="Proteomes" id="UP001549799">
    <property type="component" value="Unassembled WGS sequence"/>
</dbReference>
<gene>
    <name evidence="2" type="ORF">ABXZ36_06775</name>
</gene>
<dbReference type="Gene3D" id="3.20.80.10">
    <property type="entry name" value="Regulatory factor, effector binding domain"/>
    <property type="match status" value="1"/>
</dbReference>
<protein>
    <submittedName>
        <fullName evidence="2">GyrI-like domain-containing protein</fullName>
    </submittedName>
</protein>